<reference evidence="1 2" key="1">
    <citation type="journal article" date="2023" name="Plants (Basel)">
        <title>Bridging the Gap: Combining Genomics and Transcriptomics Approaches to Understand Stylosanthes scabra, an Orphan Legume from the Brazilian Caatinga.</title>
        <authorList>
            <person name="Ferreira-Neto J.R.C."/>
            <person name="da Silva M.D."/>
            <person name="Binneck E."/>
            <person name="de Melo N.F."/>
            <person name="da Silva R.H."/>
            <person name="de Melo A.L.T.M."/>
            <person name="Pandolfi V."/>
            <person name="Bustamante F.O."/>
            <person name="Brasileiro-Vidal A.C."/>
            <person name="Benko-Iseppon A.M."/>
        </authorList>
    </citation>
    <scope>NUCLEOTIDE SEQUENCE [LARGE SCALE GENOMIC DNA]</scope>
    <source>
        <tissue evidence="1">Leaves</tissue>
    </source>
</reference>
<evidence type="ECO:0000313" key="2">
    <source>
        <dbReference type="Proteomes" id="UP001341840"/>
    </source>
</evidence>
<comment type="caution">
    <text evidence="1">The sequence shown here is derived from an EMBL/GenBank/DDBJ whole genome shotgun (WGS) entry which is preliminary data.</text>
</comment>
<dbReference type="EMBL" id="JASCZI010090668">
    <property type="protein sequence ID" value="MED6144548.1"/>
    <property type="molecule type" value="Genomic_DNA"/>
</dbReference>
<name>A0ABU6T9E3_9FABA</name>
<proteinExistence type="predicted"/>
<dbReference type="Proteomes" id="UP001341840">
    <property type="component" value="Unassembled WGS sequence"/>
</dbReference>
<accession>A0ABU6T9E3</accession>
<sequence>MIATNPNYEWLSRKTLSHTLSRGRVGGINPVPKVLGNSLVRSCFSSYTSNWTLKRGRALARKLGIPILAFIKNLPNATVRPHGGERAGVQSMVDAEIDRLSCGREGEACRHTVWSGSTRLAPRVSCSRAIGLCGRTVPCFSLFGFPLFNPCFPCSS</sequence>
<organism evidence="1 2">
    <name type="scientific">Stylosanthes scabra</name>
    <dbReference type="NCBI Taxonomy" id="79078"/>
    <lineage>
        <taxon>Eukaryota</taxon>
        <taxon>Viridiplantae</taxon>
        <taxon>Streptophyta</taxon>
        <taxon>Embryophyta</taxon>
        <taxon>Tracheophyta</taxon>
        <taxon>Spermatophyta</taxon>
        <taxon>Magnoliopsida</taxon>
        <taxon>eudicotyledons</taxon>
        <taxon>Gunneridae</taxon>
        <taxon>Pentapetalae</taxon>
        <taxon>rosids</taxon>
        <taxon>fabids</taxon>
        <taxon>Fabales</taxon>
        <taxon>Fabaceae</taxon>
        <taxon>Papilionoideae</taxon>
        <taxon>50 kb inversion clade</taxon>
        <taxon>dalbergioids sensu lato</taxon>
        <taxon>Dalbergieae</taxon>
        <taxon>Pterocarpus clade</taxon>
        <taxon>Stylosanthes</taxon>
    </lineage>
</organism>
<keyword evidence="2" id="KW-1185">Reference proteome</keyword>
<protein>
    <submittedName>
        <fullName evidence="1">Uncharacterized protein</fullName>
    </submittedName>
</protein>
<gene>
    <name evidence="1" type="ORF">PIB30_016593</name>
</gene>
<evidence type="ECO:0000313" key="1">
    <source>
        <dbReference type="EMBL" id="MED6144548.1"/>
    </source>
</evidence>